<evidence type="ECO:0000313" key="5">
    <source>
        <dbReference type="Proteomes" id="UP000006548"/>
    </source>
</evidence>
<feature type="transmembrane region" description="Helical" evidence="2">
    <location>
        <begin position="162"/>
        <end position="181"/>
    </location>
</feature>
<protein>
    <submittedName>
        <fullName evidence="4">Transmembrane protein</fullName>
    </submittedName>
</protein>
<sequence length="198" mass="21353">MSRTRSRDESCDETKQTEEEAGRGDPTGETSSRGSGVTASGFGGLRLEGIVGMIDDSDGEGDISLEPGVGNRGEVSGDMAGVEAEKLDGASGKNEGAADMSERTVKAVNRETDMVTVNVSPASLRMFLRDLKKLKKKKVYSYRGVTEDIAAFHFLIENQTLNNLLTFVEILAMLLAVYIHLNTMAEHSHGQLSIKLNP</sequence>
<name>A0A1P8B1Y5_ARATH</name>
<keyword evidence="2 4" id="KW-0812">Transmembrane</keyword>
<keyword evidence="5" id="KW-1185">Reference proteome</keyword>
<dbReference type="GeneID" id="28718364"/>
<dbReference type="Proteomes" id="UP000006548">
    <property type="component" value="Chromosome 2"/>
</dbReference>
<dbReference type="TAIR" id="AT2G47935"/>
<dbReference type="ExpressionAtlas" id="A0A1P8B1Y5">
    <property type="expression patterns" value="baseline"/>
</dbReference>
<evidence type="ECO:0000256" key="2">
    <source>
        <dbReference type="SAM" id="Phobius"/>
    </source>
</evidence>
<feature type="region of interest" description="Disordered" evidence="1">
    <location>
        <begin position="1"/>
        <end position="42"/>
    </location>
</feature>
<dbReference type="EMBL" id="CP002685">
    <property type="protein sequence ID" value="ANM62910.1"/>
    <property type="molecule type" value="Genomic_DNA"/>
</dbReference>
<proteinExistence type="predicted"/>
<feature type="compositionally biased region" description="Polar residues" evidence="1">
    <location>
        <begin position="28"/>
        <end position="38"/>
    </location>
</feature>
<evidence type="ECO:0000313" key="3">
    <source>
        <dbReference type="Araport" id="AT2G47935"/>
    </source>
</evidence>
<keyword evidence="2" id="KW-0472">Membrane</keyword>
<dbReference type="InParanoid" id="A0A1P8B1Y5"/>
<organism evidence="4 5">
    <name type="scientific">Arabidopsis thaliana</name>
    <name type="common">Mouse-ear cress</name>
    <dbReference type="NCBI Taxonomy" id="3702"/>
    <lineage>
        <taxon>Eukaryota</taxon>
        <taxon>Viridiplantae</taxon>
        <taxon>Streptophyta</taxon>
        <taxon>Embryophyta</taxon>
        <taxon>Tracheophyta</taxon>
        <taxon>Spermatophyta</taxon>
        <taxon>Magnoliopsida</taxon>
        <taxon>eudicotyledons</taxon>
        <taxon>Gunneridae</taxon>
        <taxon>Pentapetalae</taxon>
        <taxon>rosids</taxon>
        <taxon>malvids</taxon>
        <taxon>Brassicales</taxon>
        <taxon>Brassicaceae</taxon>
        <taxon>Camelineae</taxon>
        <taxon>Arabidopsis</taxon>
    </lineage>
</organism>
<feature type="region of interest" description="Disordered" evidence="1">
    <location>
        <begin position="57"/>
        <end position="76"/>
    </location>
</feature>
<gene>
    <name evidence="3 4" type="ordered locus">At2g47935</name>
</gene>
<feature type="compositionally biased region" description="Basic and acidic residues" evidence="1">
    <location>
        <begin position="1"/>
        <end position="23"/>
    </location>
</feature>
<evidence type="ECO:0000313" key="4">
    <source>
        <dbReference type="EMBL" id="ANM62910.1"/>
    </source>
</evidence>
<evidence type="ECO:0000256" key="1">
    <source>
        <dbReference type="SAM" id="MobiDB-lite"/>
    </source>
</evidence>
<reference evidence="4 5" key="1">
    <citation type="journal article" date="1999" name="Nature">
        <title>Sequence and analysis of chromosome 2 of the plant Arabidopsis thaliana.</title>
        <authorList>
            <person name="Lin X."/>
            <person name="Kaul S."/>
            <person name="Rounsley S."/>
            <person name="Shea T.P."/>
            <person name="Benito M.I."/>
            <person name="Town C.D."/>
            <person name="Fujii C.Y."/>
            <person name="Mason T."/>
            <person name="Bowman C.L."/>
            <person name="Barnstead M."/>
            <person name="Feldblyum T.V."/>
            <person name="Buell C.R."/>
            <person name="Ketchum K.A."/>
            <person name="Lee J."/>
            <person name="Ronning C.M."/>
            <person name="Koo H.L."/>
            <person name="Moffat K.S."/>
            <person name="Cronin L.A."/>
            <person name="Shen M."/>
            <person name="Pai G."/>
            <person name="Van Aken S."/>
            <person name="Umayam L."/>
            <person name="Tallon L.J."/>
            <person name="Gill J.E."/>
            <person name="Adams M.D."/>
            <person name="Carrera A.J."/>
            <person name="Creasy T.H."/>
            <person name="Goodman H.M."/>
            <person name="Somerville C.R."/>
            <person name="Copenhaver G.P."/>
            <person name="Preuss D."/>
            <person name="Nierman W.C."/>
            <person name="White O."/>
            <person name="Eisen J.A."/>
            <person name="Salzberg S.L."/>
            <person name="Fraser C.M."/>
            <person name="Venter J.C."/>
        </authorList>
    </citation>
    <scope>NUCLEOTIDE SEQUENCE [LARGE SCALE GENOMIC DNA]</scope>
    <source>
        <strain evidence="5">cv. Columbia</strain>
    </source>
</reference>
<dbReference type="KEGG" id="ath:AT2G47935"/>
<keyword evidence="2" id="KW-1133">Transmembrane helix</keyword>
<reference evidence="5" key="2">
    <citation type="journal article" date="2017" name="Plant J.">
        <title>Araport11: a complete reannotation of the Arabidopsis thaliana reference genome.</title>
        <authorList>
            <person name="Cheng C.Y."/>
            <person name="Krishnakumar V."/>
            <person name="Chan A.P."/>
            <person name="Thibaud-Nissen F."/>
            <person name="Schobel S."/>
            <person name="Town C.D."/>
        </authorList>
    </citation>
    <scope>GENOME REANNOTATION</scope>
    <source>
        <strain evidence="5">cv. Columbia</strain>
    </source>
</reference>
<dbReference type="RefSeq" id="NP_001325034.1">
    <property type="nucleotide sequence ID" value="NM_001337285.1"/>
</dbReference>
<dbReference type="AlphaFoldDB" id="A0A1P8B1Y5"/>
<accession>A0A1P8B1Y5</accession>
<dbReference type="Araport" id="AT2G47935"/>